<accession>A0A0M9A5A5</accession>
<dbReference type="EMBL" id="KQ435750">
    <property type="protein sequence ID" value="KOX76233.1"/>
    <property type="molecule type" value="Genomic_DNA"/>
</dbReference>
<dbReference type="Proteomes" id="UP000053105">
    <property type="component" value="Unassembled WGS sequence"/>
</dbReference>
<keyword evidence="2" id="KW-1185">Reference proteome</keyword>
<protein>
    <submittedName>
        <fullName evidence="1">Uncharacterized protein</fullName>
    </submittedName>
</protein>
<organism evidence="1 2">
    <name type="scientific">Melipona quadrifasciata</name>
    <dbReference type="NCBI Taxonomy" id="166423"/>
    <lineage>
        <taxon>Eukaryota</taxon>
        <taxon>Metazoa</taxon>
        <taxon>Ecdysozoa</taxon>
        <taxon>Arthropoda</taxon>
        <taxon>Hexapoda</taxon>
        <taxon>Insecta</taxon>
        <taxon>Pterygota</taxon>
        <taxon>Neoptera</taxon>
        <taxon>Endopterygota</taxon>
        <taxon>Hymenoptera</taxon>
        <taxon>Apocrita</taxon>
        <taxon>Aculeata</taxon>
        <taxon>Apoidea</taxon>
        <taxon>Anthophila</taxon>
        <taxon>Apidae</taxon>
        <taxon>Melipona</taxon>
    </lineage>
</organism>
<dbReference type="OrthoDB" id="10605108at2759"/>
<gene>
    <name evidence="1" type="ORF">WN51_11562</name>
</gene>
<evidence type="ECO:0000313" key="1">
    <source>
        <dbReference type="EMBL" id="KOX76233.1"/>
    </source>
</evidence>
<dbReference type="AlphaFoldDB" id="A0A0M9A5A5"/>
<proteinExistence type="predicted"/>
<reference evidence="1 2" key="1">
    <citation type="submission" date="2015-07" db="EMBL/GenBank/DDBJ databases">
        <title>The genome of Melipona quadrifasciata.</title>
        <authorList>
            <person name="Pan H."/>
            <person name="Kapheim K."/>
        </authorList>
    </citation>
    <scope>NUCLEOTIDE SEQUENCE [LARGE SCALE GENOMIC DNA]</scope>
    <source>
        <strain evidence="1">0111107301</strain>
        <tissue evidence="1">Whole body</tissue>
    </source>
</reference>
<name>A0A0M9A5A5_9HYME</name>
<evidence type="ECO:0000313" key="2">
    <source>
        <dbReference type="Proteomes" id="UP000053105"/>
    </source>
</evidence>
<sequence>MFKPSREYLHLTCKQRADTNTCALLILLWTLALANSADLHVDSREVLTVYGSQLSALRFFVPSKSLWDIGEIRKLNKKFLLCLWLVQQISVQLDHSAKKKRICNLLRKYVTRNKENLTIEFELKIEEGVRSLQKCIKYHYTVASFILVINKMLERFSECFAIFYVGIIRLKFYEYSNEARVS</sequence>